<feature type="transmembrane region" description="Helical" evidence="1">
    <location>
        <begin position="159"/>
        <end position="180"/>
    </location>
</feature>
<keyword evidence="1" id="KW-0472">Membrane</keyword>
<feature type="transmembrane region" description="Helical" evidence="1">
    <location>
        <begin position="80"/>
        <end position="97"/>
    </location>
</feature>
<keyword evidence="1" id="KW-0812">Transmembrane</keyword>
<dbReference type="InterPro" id="IPR011737">
    <property type="entry name" value="CHP02206_TP0381"/>
</dbReference>
<keyword evidence="3" id="KW-1185">Reference proteome</keyword>
<dbReference type="Pfam" id="PF14808">
    <property type="entry name" value="TMEM164"/>
    <property type="match status" value="1"/>
</dbReference>
<dbReference type="Proteomes" id="UP000623967">
    <property type="component" value="Unassembled WGS sequence"/>
</dbReference>
<proteinExistence type="predicted"/>
<comment type="caution">
    <text evidence="2">The sequence shown here is derived from an EMBL/GenBank/DDBJ whole genome shotgun (WGS) entry which is preliminary data.</text>
</comment>
<feature type="transmembrane region" description="Helical" evidence="1">
    <location>
        <begin position="106"/>
        <end position="126"/>
    </location>
</feature>
<reference evidence="2 3" key="1">
    <citation type="submission" date="2021-01" db="EMBL/GenBank/DDBJ databases">
        <title>Genome public.</title>
        <authorList>
            <person name="Liu C."/>
            <person name="Sun Q."/>
        </authorList>
    </citation>
    <scope>NUCLEOTIDE SEQUENCE [LARGE SCALE GENOMIC DNA]</scope>
    <source>
        <strain evidence="2 3">YIM B02564</strain>
    </source>
</reference>
<organism evidence="2 3">
    <name type="scientific">Neobacillus paridis</name>
    <dbReference type="NCBI Taxonomy" id="2803862"/>
    <lineage>
        <taxon>Bacteria</taxon>
        <taxon>Bacillati</taxon>
        <taxon>Bacillota</taxon>
        <taxon>Bacilli</taxon>
        <taxon>Bacillales</taxon>
        <taxon>Bacillaceae</taxon>
        <taxon>Neobacillus</taxon>
    </lineage>
</organism>
<feature type="transmembrane region" description="Helical" evidence="1">
    <location>
        <begin position="210"/>
        <end position="229"/>
    </location>
</feature>
<protein>
    <submittedName>
        <fullName evidence="2">TIGR02206 family membrane protein</fullName>
    </submittedName>
</protein>
<evidence type="ECO:0000313" key="3">
    <source>
        <dbReference type="Proteomes" id="UP000623967"/>
    </source>
</evidence>
<sequence length="245" mass="28893">MEWFGGSYKENPFIMFSANHLIMLAFLLIISAWIFLFRTKLRAKDWRSSEIGLAILLTLFEVTYHVWLIRNRIWHVSDSLPLELCSISLLLTIILLLTKKKWVYEILLFTGLLGATQALVTPLLYYDFPHFRFLHFFFTHFMMIWVPLYFTWVKGYRPTIWSVVKLLLFLNVLLPIIMAVNKLVNGNYMFLRHKPESASLLDYLGPYPNYIFSMEGLLIALSLLIWLLFRKKAGNKPIRPKGLPR</sequence>
<feature type="transmembrane region" description="Helical" evidence="1">
    <location>
        <begin position="20"/>
        <end position="39"/>
    </location>
</feature>
<gene>
    <name evidence="2" type="ORF">JK635_10975</name>
</gene>
<evidence type="ECO:0000313" key="2">
    <source>
        <dbReference type="EMBL" id="MBL4952734.1"/>
    </source>
</evidence>
<feature type="transmembrane region" description="Helical" evidence="1">
    <location>
        <begin position="51"/>
        <end position="68"/>
    </location>
</feature>
<dbReference type="NCBIfam" id="TIGR02206">
    <property type="entry name" value="intg_mem_TP0381"/>
    <property type="match status" value="1"/>
</dbReference>
<keyword evidence="1" id="KW-1133">Transmembrane helix</keyword>
<dbReference type="EMBL" id="JAESWB010000168">
    <property type="protein sequence ID" value="MBL4952734.1"/>
    <property type="molecule type" value="Genomic_DNA"/>
</dbReference>
<feature type="transmembrane region" description="Helical" evidence="1">
    <location>
        <begin position="132"/>
        <end position="152"/>
    </location>
</feature>
<dbReference type="RefSeq" id="WP_202653978.1">
    <property type="nucleotide sequence ID" value="NZ_JAESWB010000168.1"/>
</dbReference>
<accession>A0ABS1TN28</accession>
<name>A0ABS1TN28_9BACI</name>
<evidence type="ECO:0000256" key="1">
    <source>
        <dbReference type="SAM" id="Phobius"/>
    </source>
</evidence>